<accession>M7YAQ1</accession>
<reference evidence="2" key="1">
    <citation type="journal article" date="2013" name="Nature">
        <title>Draft genome of the wheat A-genome progenitor Triticum urartu.</title>
        <authorList>
            <person name="Ling H.Q."/>
            <person name="Zhao S."/>
            <person name="Liu D."/>
            <person name="Wang J."/>
            <person name="Sun H."/>
            <person name="Zhang C."/>
            <person name="Fan H."/>
            <person name="Li D."/>
            <person name="Dong L."/>
            <person name="Tao Y."/>
            <person name="Gao C."/>
            <person name="Wu H."/>
            <person name="Li Y."/>
            <person name="Cui Y."/>
            <person name="Guo X."/>
            <person name="Zheng S."/>
            <person name="Wang B."/>
            <person name="Yu K."/>
            <person name="Liang Q."/>
            <person name="Yang W."/>
            <person name="Lou X."/>
            <person name="Chen J."/>
            <person name="Feng M."/>
            <person name="Jian J."/>
            <person name="Zhang X."/>
            <person name="Luo G."/>
            <person name="Jiang Y."/>
            <person name="Liu J."/>
            <person name="Wang Z."/>
            <person name="Sha Y."/>
            <person name="Zhang B."/>
            <person name="Wu H."/>
            <person name="Tang D."/>
            <person name="Shen Q."/>
            <person name="Xue P."/>
            <person name="Zou S."/>
            <person name="Wang X."/>
            <person name="Liu X."/>
            <person name="Wang F."/>
            <person name="Yang Y."/>
            <person name="An X."/>
            <person name="Dong Z."/>
            <person name="Zhang K."/>
            <person name="Zhang X."/>
            <person name="Luo M.C."/>
            <person name="Dvorak J."/>
            <person name="Tong Y."/>
            <person name="Wang J."/>
            <person name="Yang H."/>
            <person name="Li Z."/>
            <person name="Wang D."/>
            <person name="Zhang A."/>
            <person name="Wang J."/>
        </authorList>
    </citation>
    <scope>NUCLEOTIDE SEQUENCE</scope>
</reference>
<organism evidence="2">
    <name type="scientific">Triticum urartu</name>
    <name type="common">Red wild einkorn</name>
    <name type="synonym">Crithodium urartu</name>
    <dbReference type="NCBI Taxonomy" id="4572"/>
    <lineage>
        <taxon>Eukaryota</taxon>
        <taxon>Viridiplantae</taxon>
        <taxon>Streptophyta</taxon>
        <taxon>Embryophyta</taxon>
        <taxon>Tracheophyta</taxon>
        <taxon>Spermatophyta</taxon>
        <taxon>Magnoliopsida</taxon>
        <taxon>Liliopsida</taxon>
        <taxon>Poales</taxon>
        <taxon>Poaceae</taxon>
        <taxon>BOP clade</taxon>
        <taxon>Pooideae</taxon>
        <taxon>Triticodae</taxon>
        <taxon>Triticeae</taxon>
        <taxon>Triticinae</taxon>
        <taxon>Triticum</taxon>
    </lineage>
</organism>
<dbReference type="EMBL" id="KD264436">
    <property type="protein sequence ID" value="EMS47193.1"/>
    <property type="molecule type" value="Genomic_DNA"/>
</dbReference>
<protein>
    <submittedName>
        <fullName evidence="2">Uncharacterized protein</fullName>
    </submittedName>
</protein>
<name>M7YAQ1_TRIUA</name>
<dbReference type="AlphaFoldDB" id="M7YAQ1"/>
<feature type="compositionally biased region" description="Basic and acidic residues" evidence="1">
    <location>
        <begin position="71"/>
        <end position="85"/>
    </location>
</feature>
<gene>
    <name evidence="2" type="ORF">TRIUR3_31467</name>
</gene>
<dbReference type="STRING" id="4572.M7YAQ1"/>
<dbReference type="OMA" id="CHIPHAS"/>
<feature type="region of interest" description="Disordered" evidence="1">
    <location>
        <begin position="65"/>
        <end position="89"/>
    </location>
</feature>
<evidence type="ECO:0000313" key="2">
    <source>
        <dbReference type="EMBL" id="EMS47193.1"/>
    </source>
</evidence>
<sequence>MTGGLSAPVYWRGVWDIGDTRRDISVAIQLYFIVKHESYMEVSLREMGLMEKKRKQRRVFLRRSAGSKTPLEVKEQRIREKKQPEEPENTAPVLYICHIPHASMSTRCKVSQ</sequence>
<evidence type="ECO:0000256" key="1">
    <source>
        <dbReference type="SAM" id="MobiDB-lite"/>
    </source>
</evidence>
<proteinExistence type="predicted"/>